<dbReference type="EMBL" id="AMZH03008908">
    <property type="protein sequence ID" value="RRT57981.1"/>
    <property type="molecule type" value="Genomic_DNA"/>
</dbReference>
<sequence length="116" mass="12652">MIKMPLRLPPVTGVAGRCPVSEAVPPVTFVPPPSPLLPHPLLVGGKELSLLVMGPPPFRPRSHPRRRSSRPLPPFAAPSLILCMLCYTRKCRAIALMGTQDLGLDLRDGWVEDQCV</sequence>
<gene>
    <name evidence="1" type="ORF">B296_00041440</name>
</gene>
<evidence type="ECO:0000313" key="2">
    <source>
        <dbReference type="Proteomes" id="UP000287651"/>
    </source>
</evidence>
<reference evidence="1 2" key="1">
    <citation type="journal article" date="2014" name="Agronomy (Basel)">
        <title>A Draft Genome Sequence for Ensete ventricosum, the Drought-Tolerant Tree Against Hunger.</title>
        <authorList>
            <person name="Harrison J."/>
            <person name="Moore K.A."/>
            <person name="Paszkiewicz K."/>
            <person name="Jones T."/>
            <person name="Grant M."/>
            <person name="Ambacheew D."/>
            <person name="Muzemil S."/>
            <person name="Studholme D.J."/>
        </authorList>
    </citation>
    <scope>NUCLEOTIDE SEQUENCE [LARGE SCALE GENOMIC DNA]</scope>
</reference>
<protein>
    <submittedName>
        <fullName evidence="1">Uncharacterized protein</fullName>
    </submittedName>
</protein>
<organism evidence="1 2">
    <name type="scientific">Ensete ventricosum</name>
    <name type="common">Abyssinian banana</name>
    <name type="synonym">Musa ensete</name>
    <dbReference type="NCBI Taxonomy" id="4639"/>
    <lineage>
        <taxon>Eukaryota</taxon>
        <taxon>Viridiplantae</taxon>
        <taxon>Streptophyta</taxon>
        <taxon>Embryophyta</taxon>
        <taxon>Tracheophyta</taxon>
        <taxon>Spermatophyta</taxon>
        <taxon>Magnoliopsida</taxon>
        <taxon>Liliopsida</taxon>
        <taxon>Zingiberales</taxon>
        <taxon>Musaceae</taxon>
        <taxon>Ensete</taxon>
    </lineage>
</organism>
<accession>A0A426Z203</accession>
<comment type="caution">
    <text evidence="1">The sequence shown here is derived from an EMBL/GenBank/DDBJ whole genome shotgun (WGS) entry which is preliminary data.</text>
</comment>
<dbReference type="AlphaFoldDB" id="A0A426Z203"/>
<name>A0A426Z203_ENSVE</name>
<dbReference type="Proteomes" id="UP000287651">
    <property type="component" value="Unassembled WGS sequence"/>
</dbReference>
<evidence type="ECO:0000313" key="1">
    <source>
        <dbReference type="EMBL" id="RRT57981.1"/>
    </source>
</evidence>
<proteinExistence type="predicted"/>